<feature type="transmembrane region" description="Helical" evidence="10">
    <location>
        <begin position="268"/>
        <end position="289"/>
    </location>
</feature>
<comment type="pathway">
    <text evidence="2 10">Protein modification; protein glycosylation.</text>
</comment>
<evidence type="ECO:0000259" key="11">
    <source>
        <dbReference type="Pfam" id="PF02366"/>
    </source>
</evidence>
<dbReference type="KEGG" id="tog:HNI00_12400"/>
<feature type="transmembrane region" description="Helical" evidence="10">
    <location>
        <begin position="153"/>
        <end position="170"/>
    </location>
</feature>
<feature type="transmembrane region" description="Helical" evidence="10">
    <location>
        <begin position="205"/>
        <end position="224"/>
    </location>
</feature>
<dbReference type="GO" id="GO:0005886">
    <property type="term" value="C:plasma membrane"/>
    <property type="evidence" value="ECO:0007669"/>
    <property type="project" value="UniProtKB-SubCell"/>
</dbReference>
<organism evidence="13">
    <name type="scientific">Thermoleptolyngbya oregonensis NK1-22</name>
    <dbReference type="NCBI Taxonomy" id="2547457"/>
    <lineage>
        <taxon>Bacteria</taxon>
        <taxon>Bacillati</taxon>
        <taxon>Cyanobacteriota</taxon>
        <taxon>Cyanophyceae</taxon>
        <taxon>Oculatellales</taxon>
        <taxon>Oculatellaceae</taxon>
        <taxon>Thermoleptolyngbya</taxon>
    </lineage>
</organism>
<feature type="transmembrane region" description="Helical" evidence="10">
    <location>
        <begin position="482"/>
        <end position="507"/>
    </location>
</feature>
<comment type="similarity">
    <text evidence="3 10">Belongs to the glycosyltransferase 39 family.</text>
</comment>
<comment type="function">
    <text evidence="10">Protein O-mannosyltransferase that catalyzes the transfer of a single mannose residue from a polyprenol phospho-mannosyl lipidic donor to the hydroxyl group of selected serine and threonine residues in acceptor proteins.</text>
</comment>
<evidence type="ECO:0000313" key="13">
    <source>
        <dbReference type="EMBL" id="WOB43863.1"/>
    </source>
</evidence>
<feature type="transmembrane region" description="Helical" evidence="10">
    <location>
        <begin position="230"/>
        <end position="247"/>
    </location>
</feature>
<evidence type="ECO:0000256" key="4">
    <source>
        <dbReference type="ARBA" id="ARBA00022676"/>
    </source>
</evidence>
<feature type="transmembrane region" description="Helical" evidence="10">
    <location>
        <begin position="176"/>
        <end position="193"/>
    </location>
</feature>
<dbReference type="EC" id="2.4.1.-" evidence="10"/>
<evidence type="ECO:0000256" key="9">
    <source>
        <dbReference type="ARBA" id="ARBA00093617"/>
    </source>
</evidence>
<dbReference type="InterPro" id="IPR032421">
    <property type="entry name" value="PMT_4TMC"/>
</dbReference>
<evidence type="ECO:0000256" key="3">
    <source>
        <dbReference type="ARBA" id="ARBA00007222"/>
    </source>
</evidence>
<feature type="transmembrane region" description="Helical" evidence="10">
    <location>
        <begin position="378"/>
        <end position="398"/>
    </location>
</feature>
<dbReference type="PANTHER" id="PTHR10050:SF46">
    <property type="entry name" value="PROTEIN O-MANNOSYL-TRANSFERASE 2"/>
    <property type="match status" value="1"/>
</dbReference>
<dbReference type="GO" id="GO:0012505">
    <property type="term" value="C:endomembrane system"/>
    <property type="evidence" value="ECO:0007669"/>
    <property type="project" value="UniProtKB-SubCell"/>
</dbReference>
<feature type="transmembrane region" description="Helical" evidence="10">
    <location>
        <begin position="450"/>
        <end position="470"/>
    </location>
</feature>
<evidence type="ECO:0000256" key="1">
    <source>
        <dbReference type="ARBA" id="ARBA00004127"/>
    </source>
</evidence>
<evidence type="ECO:0000256" key="7">
    <source>
        <dbReference type="ARBA" id="ARBA00022989"/>
    </source>
</evidence>
<sequence>MSRSVRLSKHFQSKHFQSEHFQSKRFQPAASSSSLPWYGLGLAGIFGVSLALRLWGLGRFNTLVFDEVYYAKFAAAFLQGQQEFGGHPPLSTYLIAGGIWLSERLGWGGPETYNGLSGLYVSTISYRWLNAVTGAVIPLVLGAIAHLLTGRKAIALLTALLAACEGFLLVESRYALNNVYLILFGLLGWWCLLRSLHRLHSANQLTPVVWLNLVLAGIGFGASVGIKWNGVAFLAGAYLLWIVAWGMQQLQQRGLPSLPLAAPLSSLSRLNVGVWALSMAGIPFLTYYLSWLPYIQLDPSTSFAGWQNRILDYHSRVGGMDAHPYCSPWYTWPLMLRPVAYFYKTAAPGDPVPVVGPDAPTAAGDVIYDVHAMGTPTLWWLSTLAVALLAGAVGYWLWHWGRSLWAARSGQTEPLLLPPATQGYLSAKAFVVGNWAMQWLMWMRVTRCTFLYHYMSAELFAVLGLALVLDRWLRNAQSGSRWLAWGAIALVLLGFIFWMPLFLGLPLSADGLQLRRWLPSWI</sequence>
<dbReference type="Pfam" id="PF16192">
    <property type="entry name" value="PMT_4TMC"/>
    <property type="match status" value="1"/>
</dbReference>
<reference evidence="13" key="1">
    <citation type="submission" date="2020-05" db="EMBL/GenBank/DDBJ databases">
        <authorList>
            <person name="Zhu T."/>
            <person name="Keshari N."/>
            <person name="Lu X."/>
        </authorList>
    </citation>
    <scope>NUCLEOTIDE SEQUENCE</scope>
    <source>
        <strain evidence="13">NK1-22</strain>
    </source>
</reference>
<evidence type="ECO:0000256" key="6">
    <source>
        <dbReference type="ARBA" id="ARBA00022692"/>
    </source>
</evidence>
<dbReference type="Pfam" id="PF02366">
    <property type="entry name" value="PMT"/>
    <property type="match status" value="1"/>
</dbReference>
<proteinExistence type="inferred from homology"/>
<keyword evidence="4 10" id="KW-0328">Glycosyltransferase</keyword>
<keyword evidence="8 10" id="KW-0472">Membrane</keyword>
<dbReference type="AlphaFoldDB" id="A0AA96Y8I1"/>
<keyword evidence="6 10" id="KW-0812">Transmembrane</keyword>
<evidence type="ECO:0000256" key="10">
    <source>
        <dbReference type="RuleBase" id="RU367007"/>
    </source>
</evidence>
<protein>
    <recommendedName>
        <fullName evidence="9 10">Polyprenol-phosphate-mannose--protein mannosyltransferase</fullName>
        <ecNumber evidence="10">2.4.1.-</ecNumber>
    </recommendedName>
</protein>
<keyword evidence="5 10" id="KW-0808">Transferase</keyword>
<feature type="transmembrane region" description="Helical" evidence="10">
    <location>
        <begin position="35"/>
        <end position="55"/>
    </location>
</feature>
<feature type="domain" description="Protein O-mannosyl-transferase C-terminal four TM" evidence="12">
    <location>
        <begin position="303"/>
        <end position="521"/>
    </location>
</feature>
<dbReference type="PANTHER" id="PTHR10050">
    <property type="entry name" value="DOLICHYL-PHOSPHATE-MANNOSE--PROTEIN MANNOSYLTRANSFERASE"/>
    <property type="match status" value="1"/>
</dbReference>
<evidence type="ECO:0000259" key="12">
    <source>
        <dbReference type="Pfam" id="PF16192"/>
    </source>
</evidence>
<comment type="subcellular location">
    <subcellularLocation>
        <location evidence="10">Cell membrane</location>
    </subcellularLocation>
    <subcellularLocation>
        <location evidence="1">Endomembrane system</location>
        <topology evidence="1">Multi-pass membrane protein</topology>
    </subcellularLocation>
</comment>
<gene>
    <name evidence="13" type="ORF">HNI00_12400</name>
</gene>
<keyword evidence="10" id="KW-1003">Cell membrane</keyword>
<dbReference type="GO" id="GO:0004169">
    <property type="term" value="F:dolichyl-phosphate-mannose-protein mannosyltransferase activity"/>
    <property type="evidence" value="ECO:0007669"/>
    <property type="project" value="UniProtKB-UniRule"/>
</dbReference>
<name>A0AA96Y8I1_9CYAN</name>
<evidence type="ECO:0000256" key="8">
    <source>
        <dbReference type="ARBA" id="ARBA00023136"/>
    </source>
</evidence>
<feature type="domain" description="ArnT-like N-terminal" evidence="11">
    <location>
        <begin position="46"/>
        <end position="248"/>
    </location>
</feature>
<dbReference type="EMBL" id="CP053540">
    <property type="protein sequence ID" value="WOB43863.1"/>
    <property type="molecule type" value="Genomic_DNA"/>
</dbReference>
<evidence type="ECO:0000256" key="5">
    <source>
        <dbReference type="ARBA" id="ARBA00022679"/>
    </source>
</evidence>
<accession>A0AA96Y8I1</accession>
<feature type="transmembrane region" description="Helical" evidence="10">
    <location>
        <begin position="128"/>
        <end position="148"/>
    </location>
</feature>
<evidence type="ECO:0000256" key="2">
    <source>
        <dbReference type="ARBA" id="ARBA00004922"/>
    </source>
</evidence>
<dbReference type="InterPro" id="IPR003342">
    <property type="entry name" value="ArnT-like_N"/>
</dbReference>
<keyword evidence="7 10" id="KW-1133">Transmembrane helix</keyword>
<dbReference type="InterPro" id="IPR027005">
    <property type="entry name" value="PMT-like"/>
</dbReference>
<dbReference type="RefSeq" id="WP_316786584.1">
    <property type="nucleotide sequence ID" value="NZ_CP053540.1"/>
</dbReference>